<evidence type="ECO:0000313" key="2">
    <source>
        <dbReference type="Proteomes" id="UP000037460"/>
    </source>
</evidence>
<comment type="caution">
    <text evidence="1">The sequence shown here is derived from an EMBL/GenBank/DDBJ whole genome shotgun (WGS) entry which is preliminary data.</text>
</comment>
<organism evidence="1 2">
    <name type="scientific">Chrysochromulina tobinii</name>
    <dbReference type="NCBI Taxonomy" id="1460289"/>
    <lineage>
        <taxon>Eukaryota</taxon>
        <taxon>Haptista</taxon>
        <taxon>Haptophyta</taxon>
        <taxon>Prymnesiophyceae</taxon>
        <taxon>Prymnesiales</taxon>
        <taxon>Chrysochromulinaceae</taxon>
        <taxon>Chrysochromulina</taxon>
    </lineage>
</organism>
<gene>
    <name evidence="1" type="ORF">Ctob_000507</name>
</gene>
<evidence type="ECO:0000313" key="1">
    <source>
        <dbReference type="EMBL" id="KOO21252.1"/>
    </source>
</evidence>
<keyword evidence="2" id="KW-1185">Reference proteome</keyword>
<protein>
    <submittedName>
        <fullName evidence="1">Uncharacterized protein</fullName>
    </submittedName>
</protein>
<name>A0A0M0J4I2_9EUKA</name>
<reference evidence="2" key="1">
    <citation type="journal article" date="2015" name="PLoS Genet.">
        <title>Genome Sequence and Transcriptome Analyses of Chrysochromulina tobin: Metabolic Tools for Enhanced Algal Fitness in the Prominent Order Prymnesiales (Haptophyceae).</title>
        <authorList>
            <person name="Hovde B.T."/>
            <person name="Deodato C.R."/>
            <person name="Hunsperger H.M."/>
            <person name="Ryken S.A."/>
            <person name="Yost W."/>
            <person name="Jha R.K."/>
            <person name="Patterson J."/>
            <person name="Monnat R.J. Jr."/>
            <person name="Barlow S.B."/>
            <person name="Starkenburg S.R."/>
            <person name="Cattolico R.A."/>
        </authorList>
    </citation>
    <scope>NUCLEOTIDE SEQUENCE</scope>
    <source>
        <strain evidence="2">CCMP291</strain>
    </source>
</reference>
<proteinExistence type="predicted"/>
<dbReference type="AlphaFoldDB" id="A0A0M0J4I2"/>
<dbReference type="EMBL" id="JWZX01003377">
    <property type="protein sequence ID" value="KOO21252.1"/>
    <property type="molecule type" value="Genomic_DNA"/>
</dbReference>
<accession>A0A0M0J4I2</accession>
<dbReference type="Proteomes" id="UP000037460">
    <property type="component" value="Unassembled WGS sequence"/>
</dbReference>
<sequence length="67" mass="8003">MRRIEREEQKLFEREQRRLAEESEAARTGIPPIKQRIASLVDDLNEPRPPPRDFDAEINALLDRYRT</sequence>